<accession>A0A0D2N427</accession>
<proteinExistence type="predicted"/>
<protein>
    <submittedName>
        <fullName evidence="1">Uncharacterized protein</fullName>
    </submittedName>
</protein>
<reference evidence="2" key="1">
    <citation type="submission" date="2014-04" db="EMBL/GenBank/DDBJ databases">
        <title>Evolutionary Origins and Diversification of the Mycorrhizal Mutualists.</title>
        <authorList>
            <consortium name="DOE Joint Genome Institute"/>
            <consortium name="Mycorrhizal Genomics Consortium"/>
            <person name="Kohler A."/>
            <person name="Kuo A."/>
            <person name="Nagy L.G."/>
            <person name="Floudas D."/>
            <person name="Copeland A."/>
            <person name="Barry K.W."/>
            <person name="Cichocki N."/>
            <person name="Veneault-Fourrey C."/>
            <person name="LaButti K."/>
            <person name="Lindquist E.A."/>
            <person name="Lipzen A."/>
            <person name="Lundell T."/>
            <person name="Morin E."/>
            <person name="Murat C."/>
            <person name="Riley R."/>
            <person name="Ohm R."/>
            <person name="Sun H."/>
            <person name="Tunlid A."/>
            <person name="Henrissat B."/>
            <person name="Grigoriev I.V."/>
            <person name="Hibbett D.S."/>
            <person name="Martin F."/>
        </authorList>
    </citation>
    <scope>NUCLEOTIDE SEQUENCE [LARGE SCALE GENOMIC DNA]</scope>
    <source>
        <strain evidence="2">FD-334 SS-4</strain>
    </source>
</reference>
<dbReference type="AlphaFoldDB" id="A0A0D2N427"/>
<dbReference type="Proteomes" id="UP000054270">
    <property type="component" value="Unassembled WGS sequence"/>
</dbReference>
<organism evidence="1 2">
    <name type="scientific">Hypholoma sublateritium (strain FD-334 SS-4)</name>
    <dbReference type="NCBI Taxonomy" id="945553"/>
    <lineage>
        <taxon>Eukaryota</taxon>
        <taxon>Fungi</taxon>
        <taxon>Dikarya</taxon>
        <taxon>Basidiomycota</taxon>
        <taxon>Agaricomycotina</taxon>
        <taxon>Agaricomycetes</taxon>
        <taxon>Agaricomycetidae</taxon>
        <taxon>Agaricales</taxon>
        <taxon>Agaricineae</taxon>
        <taxon>Strophariaceae</taxon>
        <taxon>Hypholoma</taxon>
    </lineage>
</organism>
<gene>
    <name evidence="1" type="ORF">HYPSUDRAFT_209088</name>
</gene>
<evidence type="ECO:0000313" key="1">
    <source>
        <dbReference type="EMBL" id="KJA13979.1"/>
    </source>
</evidence>
<keyword evidence="2" id="KW-1185">Reference proteome</keyword>
<name>A0A0D2N427_HYPSF</name>
<sequence length="54" mass="5847">MAVGPPLAPRAISKFVIPLKVLSWIDGIFPKPRVDPVRRSGLDNAIIGLKIGQQ</sequence>
<evidence type="ECO:0000313" key="2">
    <source>
        <dbReference type="Proteomes" id="UP000054270"/>
    </source>
</evidence>
<dbReference type="EMBL" id="KN817701">
    <property type="protein sequence ID" value="KJA13979.1"/>
    <property type="molecule type" value="Genomic_DNA"/>
</dbReference>